<keyword evidence="8" id="KW-0560">Oxidoreductase</keyword>
<comment type="pathway">
    <text evidence="1">Amino-acid biosynthesis; L-threonine biosynthesis; L-threonine from L-aspartate: step 3/5.</text>
</comment>
<evidence type="ECO:0000256" key="6">
    <source>
        <dbReference type="ARBA" id="ARBA00022605"/>
    </source>
</evidence>
<dbReference type="PIRSF" id="PIRSF036497">
    <property type="entry name" value="HDH_short"/>
    <property type="match status" value="1"/>
</dbReference>
<dbReference type="InterPro" id="IPR001342">
    <property type="entry name" value="HDH_cat"/>
</dbReference>
<dbReference type="Pfam" id="PF03447">
    <property type="entry name" value="NAD_binding_3"/>
    <property type="match status" value="1"/>
</dbReference>
<dbReference type="NCBIfam" id="NF004976">
    <property type="entry name" value="PRK06349.1"/>
    <property type="match status" value="1"/>
</dbReference>
<dbReference type="Gene3D" id="3.40.50.720">
    <property type="entry name" value="NAD(P)-binding Rossmann-like Domain"/>
    <property type="match status" value="1"/>
</dbReference>
<evidence type="ECO:0000259" key="10">
    <source>
        <dbReference type="Pfam" id="PF00742"/>
    </source>
</evidence>
<dbReference type="GO" id="GO:0050661">
    <property type="term" value="F:NADP binding"/>
    <property type="evidence" value="ECO:0007669"/>
    <property type="project" value="InterPro"/>
</dbReference>
<dbReference type="PANTHER" id="PTHR43331:SF1">
    <property type="entry name" value="HOMOSERINE DEHYDROGENASE"/>
    <property type="match status" value="1"/>
</dbReference>
<dbReference type="GO" id="GO:0009086">
    <property type="term" value="P:methionine biosynthetic process"/>
    <property type="evidence" value="ECO:0007669"/>
    <property type="project" value="UniProtKB-KW"/>
</dbReference>
<dbReference type="EC" id="1.1.1.3" evidence="4"/>
<dbReference type="UniPathway" id="UPA00050">
    <property type="reaction ID" value="UER00063"/>
</dbReference>
<evidence type="ECO:0000313" key="12">
    <source>
        <dbReference type="EMBL" id="SVA13456.1"/>
    </source>
</evidence>
<evidence type="ECO:0000256" key="9">
    <source>
        <dbReference type="ARBA" id="ARBA00023167"/>
    </source>
</evidence>
<dbReference type="PROSITE" id="PS01042">
    <property type="entry name" value="HOMOSER_DHGENASE"/>
    <property type="match status" value="1"/>
</dbReference>
<sequence length="338" mass="35649">MSDLKGKRRCRVGIAGFGTVGQAVARILSSGIHPELQLTHVCNRNVARKRVDWVSPDVIWTDSFEDLLDGEVDAVVELIGGISPATEWIESALKAGTAVVTANKQVIARVGGTLANLAATQGRHLLFEAAVAGGIPVVRALREGISSDRLVRIQGILNGTCNYILTQMEQEHVSFSEALSDAQRLGFAEADPTEDVDGLDAQAKLAILISVGLGRRVEVEDIPVSAITPIETVDFAYARRLGCVIRQIAHAELVVDSERTRAFVQPALVPEASSLGRVGGTKNIVVVDGEFGGETAFSGYGAGGEPTAVAVVSDLLAISRGAPLAQIQPEAGRETDLV</sequence>
<feature type="domain" description="Homoserine dehydrogenase catalytic" evidence="10">
    <location>
        <begin position="136"/>
        <end position="316"/>
    </location>
</feature>
<dbReference type="InterPro" id="IPR019811">
    <property type="entry name" value="HDH_CS"/>
</dbReference>
<keyword evidence="7" id="KW-0791">Threonine biosynthesis</keyword>
<dbReference type="GO" id="GO:0009088">
    <property type="term" value="P:threonine biosynthetic process"/>
    <property type="evidence" value="ECO:0007669"/>
    <property type="project" value="UniProtKB-UniPathway"/>
</dbReference>
<dbReference type="SUPFAM" id="SSF55347">
    <property type="entry name" value="Glyceraldehyde-3-phosphate dehydrogenase-like, C-terminal domain"/>
    <property type="match status" value="1"/>
</dbReference>
<dbReference type="Pfam" id="PF00742">
    <property type="entry name" value="Homoserine_dh"/>
    <property type="match status" value="1"/>
</dbReference>
<keyword evidence="9" id="KW-0486">Methionine biosynthesis</keyword>
<name>A0A381TBD1_9ZZZZ</name>
<dbReference type="InterPro" id="IPR036291">
    <property type="entry name" value="NAD(P)-bd_dom_sf"/>
</dbReference>
<comment type="pathway">
    <text evidence="2">Amino-acid biosynthesis; L-methionine biosynthesis via de novo pathway; L-homoserine from L-aspartate: step 3/3.</text>
</comment>
<evidence type="ECO:0000256" key="1">
    <source>
        <dbReference type="ARBA" id="ARBA00005056"/>
    </source>
</evidence>
<feature type="non-terminal residue" evidence="12">
    <location>
        <position position="338"/>
    </location>
</feature>
<evidence type="ECO:0000256" key="4">
    <source>
        <dbReference type="ARBA" id="ARBA00013213"/>
    </source>
</evidence>
<dbReference type="GO" id="GO:0004412">
    <property type="term" value="F:homoserine dehydrogenase activity"/>
    <property type="evidence" value="ECO:0007669"/>
    <property type="project" value="UniProtKB-EC"/>
</dbReference>
<evidence type="ECO:0000256" key="8">
    <source>
        <dbReference type="ARBA" id="ARBA00023002"/>
    </source>
</evidence>
<comment type="similarity">
    <text evidence="3">Belongs to the homoserine dehydrogenase family.</text>
</comment>
<dbReference type="InterPro" id="IPR022697">
    <property type="entry name" value="HDH_short"/>
</dbReference>
<dbReference type="PANTHER" id="PTHR43331">
    <property type="entry name" value="HOMOSERINE DEHYDROGENASE"/>
    <property type="match status" value="1"/>
</dbReference>
<evidence type="ECO:0000259" key="11">
    <source>
        <dbReference type="Pfam" id="PF03447"/>
    </source>
</evidence>
<reference evidence="12" key="1">
    <citation type="submission" date="2018-05" db="EMBL/GenBank/DDBJ databases">
        <authorList>
            <person name="Lanie J.A."/>
            <person name="Ng W.-L."/>
            <person name="Kazmierczak K.M."/>
            <person name="Andrzejewski T.M."/>
            <person name="Davidsen T.M."/>
            <person name="Wayne K.J."/>
            <person name="Tettelin H."/>
            <person name="Glass J.I."/>
            <person name="Rusch D."/>
            <person name="Podicherti R."/>
            <person name="Tsui H.-C.T."/>
            <person name="Winkler M.E."/>
        </authorList>
    </citation>
    <scope>NUCLEOTIDE SEQUENCE</scope>
</reference>
<evidence type="ECO:0000256" key="2">
    <source>
        <dbReference type="ARBA" id="ARBA00005062"/>
    </source>
</evidence>
<evidence type="ECO:0000256" key="7">
    <source>
        <dbReference type="ARBA" id="ARBA00022697"/>
    </source>
</evidence>
<dbReference type="EMBL" id="UINC01004322">
    <property type="protein sequence ID" value="SVA13456.1"/>
    <property type="molecule type" value="Genomic_DNA"/>
</dbReference>
<dbReference type="InterPro" id="IPR005106">
    <property type="entry name" value="Asp/hSer_DH_NAD-bd"/>
</dbReference>
<dbReference type="FunFam" id="3.30.360.10:FF:000005">
    <property type="entry name" value="Homoserine dehydrogenase"/>
    <property type="match status" value="1"/>
</dbReference>
<evidence type="ECO:0000256" key="3">
    <source>
        <dbReference type="ARBA" id="ARBA00006753"/>
    </source>
</evidence>
<proteinExistence type="inferred from homology"/>
<organism evidence="12">
    <name type="scientific">marine metagenome</name>
    <dbReference type="NCBI Taxonomy" id="408172"/>
    <lineage>
        <taxon>unclassified sequences</taxon>
        <taxon>metagenomes</taxon>
        <taxon>ecological metagenomes</taxon>
    </lineage>
</organism>
<protein>
    <recommendedName>
        <fullName evidence="5">Homoserine dehydrogenase</fullName>
        <ecNumber evidence="4">1.1.1.3</ecNumber>
    </recommendedName>
</protein>
<evidence type="ECO:0000256" key="5">
    <source>
        <dbReference type="ARBA" id="ARBA00013376"/>
    </source>
</evidence>
<dbReference type="SUPFAM" id="SSF51735">
    <property type="entry name" value="NAD(P)-binding Rossmann-fold domains"/>
    <property type="match status" value="1"/>
</dbReference>
<dbReference type="UniPathway" id="UPA00051">
    <property type="reaction ID" value="UER00465"/>
</dbReference>
<dbReference type="Gene3D" id="3.30.360.10">
    <property type="entry name" value="Dihydrodipicolinate Reductase, domain 2"/>
    <property type="match status" value="1"/>
</dbReference>
<feature type="domain" description="Aspartate/homoserine dehydrogenase NAD-binding" evidence="11">
    <location>
        <begin position="16"/>
        <end position="128"/>
    </location>
</feature>
<keyword evidence="6" id="KW-0028">Amino-acid biosynthesis</keyword>
<gene>
    <name evidence="12" type="ORF">METZ01_LOCUS66310</name>
</gene>
<accession>A0A381TBD1</accession>
<dbReference type="AlphaFoldDB" id="A0A381TBD1"/>